<accession>A0A5C5Q8S7</accession>
<dbReference type="InterPro" id="IPR045362">
    <property type="entry name" value="CIS_spike_tip"/>
</dbReference>
<dbReference type="Pfam" id="PF19267">
    <property type="entry name" value="CIS_spike_tip"/>
    <property type="match status" value="1"/>
</dbReference>
<dbReference type="AlphaFoldDB" id="A0A5C5Q8S7"/>
<name>A0A5C5Q8S7_9PSED</name>
<dbReference type="RefSeq" id="WP_146424813.1">
    <property type="nucleotide sequence ID" value="NZ_VFIP01000003.1"/>
</dbReference>
<gene>
    <name evidence="1" type="ORF">FJD37_01985</name>
</gene>
<evidence type="ECO:0000313" key="1">
    <source>
        <dbReference type="EMBL" id="TWS00141.1"/>
    </source>
</evidence>
<organism evidence="1 2">
    <name type="scientific">Pseudomonas saxonica</name>
    <dbReference type="NCBI Taxonomy" id="2600598"/>
    <lineage>
        <taxon>Bacteria</taxon>
        <taxon>Pseudomonadati</taxon>
        <taxon>Pseudomonadota</taxon>
        <taxon>Gammaproteobacteria</taxon>
        <taxon>Pseudomonadales</taxon>
        <taxon>Pseudomonadaceae</taxon>
        <taxon>Pseudomonas</taxon>
    </lineage>
</organism>
<reference evidence="1 2" key="1">
    <citation type="submission" date="2019-06" db="EMBL/GenBank/DDBJ databases">
        <title>Pseudomonas bimorpha sp. nov. isolated from bovine raw milk and skim milk concentrate.</title>
        <authorList>
            <person name="Hofmann K."/>
            <person name="Huptas C."/>
            <person name="Doll E."/>
            <person name="Scherer S."/>
            <person name="Wenning M."/>
        </authorList>
    </citation>
    <scope>NUCLEOTIDE SEQUENCE [LARGE SCALE GENOMIC DNA]</scope>
    <source>
        <strain evidence="1 2">DSM 108990</strain>
    </source>
</reference>
<dbReference type="OrthoDB" id="5518630at2"/>
<comment type="caution">
    <text evidence="1">The sequence shown here is derived from an EMBL/GenBank/DDBJ whole genome shotgun (WGS) entry which is preliminary data.</text>
</comment>
<sequence>MGDFIIVKGAQIKMPETFGPIVLVAPPLHTLEATGYATIEGAKICQENDEKKVKITTKYTTAIHIKPGEVLLTIAEAKTASYVLSTKPVITAQKWTVLCAVKIPATDPQGNLDPTIPQLQDVFIINNPNQFVTVE</sequence>
<evidence type="ECO:0000313" key="2">
    <source>
        <dbReference type="Proteomes" id="UP000317901"/>
    </source>
</evidence>
<proteinExistence type="predicted"/>
<dbReference type="EMBL" id="VFIP01000003">
    <property type="protein sequence ID" value="TWS00141.1"/>
    <property type="molecule type" value="Genomic_DNA"/>
</dbReference>
<dbReference type="Proteomes" id="UP000317901">
    <property type="component" value="Unassembled WGS sequence"/>
</dbReference>
<protein>
    <submittedName>
        <fullName evidence="1">Uncharacterized protein</fullName>
    </submittedName>
</protein>